<sequence>MLLDEQLHLLHELAGVGELREQAEAMDGARVLHHPHRLPLPAQRLHVPRLPPLEQVEPSDRHHRRRERLRHLDVVLAAAAHVRRRVVPCGALRQELPPVVVRPR</sequence>
<dbReference type="AlphaFoldDB" id="A0A0P0X9P0"/>
<reference evidence="1 2" key="3">
    <citation type="journal article" date="2013" name="Rice">
        <title>Improvement of the Oryza sativa Nipponbare reference genome using next generation sequence and optical map data.</title>
        <authorList>
            <person name="Kawahara Y."/>
            <person name="de la Bastide M."/>
            <person name="Hamilton J.P."/>
            <person name="Kanamori H."/>
            <person name="McCombie W.R."/>
            <person name="Ouyang S."/>
            <person name="Schwartz D.C."/>
            <person name="Tanaka T."/>
            <person name="Wu J."/>
            <person name="Zhou S."/>
            <person name="Childs K.L."/>
            <person name="Davidson R.M."/>
            <person name="Lin H."/>
            <person name="Quesada-Ocampo L."/>
            <person name="Vaillancourt B."/>
            <person name="Sakai H."/>
            <person name="Lee S.S."/>
            <person name="Kim J."/>
            <person name="Numa H."/>
            <person name="Itoh T."/>
            <person name="Buell C.R."/>
            <person name="Matsumoto T."/>
        </authorList>
    </citation>
    <scope>NUCLEOTIDE SEQUENCE [LARGE SCALE GENOMIC DNA]</scope>
    <source>
        <strain evidence="2">cv. Nipponbare</strain>
    </source>
</reference>
<dbReference type="Proteomes" id="UP000059680">
    <property type="component" value="Chromosome 7"/>
</dbReference>
<reference evidence="2" key="1">
    <citation type="journal article" date="2005" name="Nature">
        <title>The map-based sequence of the rice genome.</title>
        <authorList>
            <consortium name="International rice genome sequencing project (IRGSP)"/>
            <person name="Matsumoto T."/>
            <person name="Wu J."/>
            <person name="Kanamori H."/>
            <person name="Katayose Y."/>
            <person name="Fujisawa M."/>
            <person name="Namiki N."/>
            <person name="Mizuno H."/>
            <person name="Yamamoto K."/>
            <person name="Antonio B.A."/>
            <person name="Baba T."/>
            <person name="Sakata K."/>
            <person name="Nagamura Y."/>
            <person name="Aoki H."/>
            <person name="Arikawa K."/>
            <person name="Arita K."/>
            <person name="Bito T."/>
            <person name="Chiden Y."/>
            <person name="Fujitsuka N."/>
            <person name="Fukunaka R."/>
            <person name="Hamada M."/>
            <person name="Harada C."/>
            <person name="Hayashi A."/>
            <person name="Hijishita S."/>
            <person name="Honda M."/>
            <person name="Hosokawa S."/>
            <person name="Ichikawa Y."/>
            <person name="Idonuma A."/>
            <person name="Iijima M."/>
            <person name="Ikeda M."/>
            <person name="Ikeno M."/>
            <person name="Ito K."/>
            <person name="Ito S."/>
            <person name="Ito T."/>
            <person name="Ito Y."/>
            <person name="Ito Y."/>
            <person name="Iwabuchi A."/>
            <person name="Kamiya K."/>
            <person name="Karasawa W."/>
            <person name="Kurita K."/>
            <person name="Katagiri S."/>
            <person name="Kikuta A."/>
            <person name="Kobayashi H."/>
            <person name="Kobayashi N."/>
            <person name="Machita K."/>
            <person name="Maehara T."/>
            <person name="Masukawa M."/>
            <person name="Mizubayashi T."/>
            <person name="Mukai Y."/>
            <person name="Nagasaki H."/>
            <person name="Nagata Y."/>
            <person name="Naito S."/>
            <person name="Nakashima M."/>
            <person name="Nakama Y."/>
            <person name="Nakamichi Y."/>
            <person name="Nakamura M."/>
            <person name="Meguro A."/>
            <person name="Negishi M."/>
            <person name="Ohta I."/>
            <person name="Ohta T."/>
            <person name="Okamoto M."/>
            <person name="Ono N."/>
            <person name="Saji S."/>
            <person name="Sakaguchi M."/>
            <person name="Sakai K."/>
            <person name="Shibata M."/>
            <person name="Shimokawa T."/>
            <person name="Song J."/>
            <person name="Takazaki Y."/>
            <person name="Terasawa K."/>
            <person name="Tsugane M."/>
            <person name="Tsuji K."/>
            <person name="Ueda S."/>
            <person name="Waki K."/>
            <person name="Yamagata H."/>
            <person name="Yamamoto M."/>
            <person name="Yamamoto S."/>
            <person name="Yamane H."/>
            <person name="Yoshiki S."/>
            <person name="Yoshihara R."/>
            <person name="Yukawa K."/>
            <person name="Zhong H."/>
            <person name="Yano M."/>
            <person name="Yuan Q."/>
            <person name="Ouyang S."/>
            <person name="Liu J."/>
            <person name="Jones K.M."/>
            <person name="Gansberger K."/>
            <person name="Moffat K."/>
            <person name="Hill J."/>
            <person name="Bera J."/>
            <person name="Fadrosh D."/>
            <person name="Jin S."/>
            <person name="Johri S."/>
            <person name="Kim M."/>
            <person name="Overton L."/>
            <person name="Reardon M."/>
            <person name="Tsitrin T."/>
            <person name="Vuong H."/>
            <person name="Weaver B."/>
            <person name="Ciecko A."/>
            <person name="Tallon L."/>
            <person name="Jackson J."/>
            <person name="Pai G."/>
            <person name="Aken S.V."/>
            <person name="Utterback T."/>
            <person name="Reidmuller S."/>
            <person name="Feldblyum T."/>
            <person name="Hsiao J."/>
            <person name="Zismann V."/>
            <person name="Iobst S."/>
            <person name="de Vazeille A.R."/>
            <person name="Buell C.R."/>
            <person name="Ying K."/>
            <person name="Li Y."/>
            <person name="Lu T."/>
            <person name="Huang Y."/>
            <person name="Zhao Q."/>
            <person name="Feng Q."/>
            <person name="Zhang L."/>
            <person name="Zhu J."/>
            <person name="Weng Q."/>
            <person name="Mu J."/>
            <person name="Lu Y."/>
            <person name="Fan D."/>
            <person name="Liu Y."/>
            <person name="Guan J."/>
            <person name="Zhang Y."/>
            <person name="Yu S."/>
            <person name="Liu X."/>
            <person name="Zhang Y."/>
            <person name="Hong G."/>
            <person name="Han B."/>
            <person name="Choisne N."/>
            <person name="Demange N."/>
            <person name="Orjeda G."/>
            <person name="Samain S."/>
            <person name="Cattolico L."/>
            <person name="Pelletier E."/>
            <person name="Couloux A."/>
            <person name="Segurens B."/>
            <person name="Wincker P."/>
            <person name="D'Hont A."/>
            <person name="Scarpelli C."/>
            <person name="Weissenbach J."/>
            <person name="Salanoubat M."/>
            <person name="Quetier F."/>
            <person name="Yu Y."/>
            <person name="Kim H.R."/>
            <person name="Rambo T."/>
            <person name="Currie J."/>
            <person name="Collura K."/>
            <person name="Luo M."/>
            <person name="Yang T."/>
            <person name="Ammiraju J.S.S."/>
            <person name="Engler F."/>
            <person name="Soderlund C."/>
            <person name="Wing R.A."/>
            <person name="Palmer L.E."/>
            <person name="de la Bastide M."/>
            <person name="Spiegel L."/>
            <person name="Nascimento L."/>
            <person name="Zutavern T."/>
            <person name="O'Shaughnessy A."/>
            <person name="Dike S."/>
            <person name="Dedhia N."/>
            <person name="Preston R."/>
            <person name="Balija V."/>
            <person name="McCombie W.R."/>
            <person name="Chow T."/>
            <person name="Chen H."/>
            <person name="Chung M."/>
            <person name="Chen C."/>
            <person name="Shaw J."/>
            <person name="Wu H."/>
            <person name="Hsiao K."/>
            <person name="Chao Y."/>
            <person name="Chu M."/>
            <person name="Cheng C."/>
            <person name="Hour A."/>
            <person name="Lee P."/>
            <person name="Lin S."/>
            <person name="Lin Y."/>
            <person name="Liou J."/>
            <person name="Liu S."/>
            <person name="Hsing Y."/>
            <person name="Raghuvanshi S."/>
            <person name="Mohanty A."/>
            <person name="Bharti A.K."/>
            <person name="Gaur A."/>
            <person name="Gupta V."/>
            <person name="Kumar D."/>
            <person name="Ravi V."/>
            <person name="Vij S."/>
            <person name="Kapur A."/>
            <person name="Khurana P."/>
            <person name="Khurana P."/>
            <person name="Khurana J.P."/>
            <person name="Tyagi A.K."/>
            <person name="Gaikwad K."/>
            <person name="Singh A."/>
            <person name="Dalal V."/>
            <person name="Srivastava S."/>
            <person name="Dixit A."/>
            <person name="Pal A.K."/>
            <person name="Ghazi I.A."/>
            <person name="Yadav M."/>
            <person name="Pandit A."/>
            <person name="Bhargava A."/>
            <person name="Sureshbabu K."/>
            <person name="Batra K."/>
            <person name="Sharma T.R."/>
            <person name="Mohapatra T."/>
            <person name="Singh N.K."/>
            <person name="Messing J."/>
            <person name="Nelson A.B."/>
            <person name="Fuks G."/>
            <person name="Kavchok S."/>
            <person name="Keizer G."/>
            <person name="Linton E."/>
            <person name="Llaca V."/>
            <person name="Song R."/>
            <person name="Tanyolac B."/>
            <person name="Young S."/>
            <person name="Ho-Il K."/>
            <person name="Hahn J.H."/>
            <person name="Sangsakoo G."/>
            <person name="Vanavichit A."/>
            <person name="de Mattos Luiz.A.T."/>
            <person name="Zimmer P.D."/>
            <person name="Malone G."/>
            <person name="Dellagostin O."/>
            <person name="de Oliveira A.C."/>
            <person name="Bevan M."/>
            <person name="Bancroft I."/>
            <person name="Minx P."/>
            <person name="Cordum H."/>
            <person name="Wilson R."/>
            <person name="Cheng Z."/>
            <person name="Jin W."/>
            <person name="Jiang J."/>
            <person name="Leong S.A."/>
            <person name="Iwama H."/>
            <person name="Gojobori T."/>
            <person name="Itoh T."/>
            <person name="Niimura Y."/>
            <person name="Fujii Y."/>
            <person name="Habara T."/>
            <person name="Sakai H."/>
            <person name="Sato Y."/>
            <person name="Wilson G."/>
            <person name="Kumar K."/>
            <person name="McCouch S."/>
            <person name="Juretic N."/>
            <person name="Hoen D."/>
            <person name="Wright S."/>
            <person name="Bruskiewich R."/>
            <person name="Bureau T."/>
            <person name="Miyao A."/>
            <person name="Hirochika H."/>
            <person name="Nishikawa T."/>
            <person name="Kadowaki K."/>
            <person name="Sugiura M."/>
            <person name="Burr B."/>
            <person name="Sasaki T."/>
        </authorList>
    </citation>
    <scope>NUCLEOTIDE SEQUENCE [LARGE SCALE GENOMIC DNA]</scope>
    <source>
        <strain evidence="2">cv. Nipponbare</strain>
    </source>
</reference>
<protein>
    <submittedName>
        <fullName evidence="1">Os07g0642950 protein</fullName>
    </submittedName>
</protein>
<proteinExistence type="predicted"/>
<dbReference type="EMBL" id="AP014963">
    <property type="protein sequence ID" value="BAT02876.1"/>
    <property type="molecule type" value="Genomic_DNA"/>
</dbReference>
<dbReference type="PaxDb" id="39947-A0A0P0X9P0"/>
<evidence type="ECO:0000313" key="1">
    <source>
        <dbReference type="EMBL" id="BAT02876.1"/>
    </source>
</evidence>
<dbReference type="InParanoid" id="A0A0P0X9P0"/>
<keyword evidence="2" id="KW-1185">Reference proteome</keyword>
<name>A0A0P0X9P0_ORYSJ</name>
<organism evidence="1 2">
    <name type="scientific">Oryza sativa subsp. japonica</name>
    <name type="common">Rice</name>
    <dbReference type="NCBI Taxonomy" id="39947"/>
    <lineage>
        <taxon>Eukaryota</taxon>
        <taxon>Viridiplantae</taxon>
        <taxon>Streptophyta</taxon>
        <taxon>Embryophyta</taxon>
        <taxon>Tracheophyta</taxon>
        <taxon>Spermatophyta</taxon>
        <taxon>Magnoliopsida</taxon>
        <taxon>Liliopsida</taxon>
        <taxon>Poales</taxon>
        <taxon>Poaceae</taxon>
        <taxon>BOP clade</taxon>
        <taxon>Oryzoideae</taxon>
        <taxon>Oryzeae</taxon>
        <taxon>Oryzinae</taxon>
        <taxon>Oryza</taxon>
        <taxon>Oryza sativa</taxon>
    </lineage>
</organism>
<gene>
    <name evidence="1" type="ordered locus">Os07g0642950</name>
    <name evidence="1" type="ORF">OSNPB_070642950</name>
</gene>
<reference evidence="1 2" key="2">
    <citation type="journal article" date="2013" name="Plant Cell Physiol.">
        <title>Rice Annotation Project Database (RAP-DB): an integrative and interactive database for rice genomics.</title>
        <authorList>
            <person name="Sakai H."/>
            <person name="Lee S.S."/>
            <person name="Tanaka T."/>
            <person name="Numa H."/>
            <person name="Kim J."/>
            <person name="Kawahara Y."/>
            <person name="Wakimoto H."/>
            <person name="Yang C.C."/>
            <person name="Iwamoto M."/>
            <person name="Abe T."/>
            <person name="Yamada Y."/>
            <person name="Muto A."/>
            <person name="Inokuchi H."/>
            <person name="Ikemura T."/>
            <person name="Matsumoto T."/>
            <person name="Sasaki T."/>
            <person name="Itoh T."/>
        </authorList>
    </citation>
    <scope>NUCLEOTIDE SEQUENCE [LARGE SCALE GENOMIC DNA]</scope>
    <source>
        <strain evidence="2">cv. Nipponbare</strain>
    </source>
</reference>
<evidence type="ECO:0000313" key="2">
    <source>
        <dbReference type="Proteomes" id="UP000059680"/>
    </source>
</evidence>
<accession>A0A0P0X9P0</accession>
<dbReference type="Gramene" id="Os07t0642950-00">
    <property type="protein sequence ID" value="Os07t0642950-00"/>
    <property type="gene ID" value="Os07g0642950"/>
</dbReference>